<comment type="subcellular location">
    <subcellularLocation>
        <location evidence="1">Membrane</location>
        <topology evidence="1">Multi-pass membrane protein</topology>
    </subcellularLocation>
</comment>
<dbReference type="PANTHER" id="PTHR23514:SF13">
    <property type="entry name" value="INNER MEMBRANE PROTEIN YBJJ"/>
    <property type="match status" value="1"/>
</dbReference>
<evidence type="ECO:0000313" key="6">
    <source>
        <dbReference type="EMBL" id="AFR07131.1"/>
    </source>
</evidence>
<dbReference type="HOGENOM" id="CLU_1935822_0_0_11"/>
<dbReference type="InterPro" id="IPR051788">
    <property type="entry name" value="MFS_Transporter"/>
</dbReference>
<evidence type="ECO:0000256" key="2">
    <source>
        <dbReference type="ARBA" id="ARBA00022692"/>
    </source>
</evidence>
<reference evidence="7" key="2">
    <citation type="submission" date="2012-08" db="EMBL/GenBank/DDBJ databases">
        <title>Whole-genome sequence of Nocardiopsis alba strain ATCC BAA-2165 associated with honeybees.</title>
        <authorList>
            <person name="Qiao J."/>
            <person name="Chen L."/>
            <person name="Li Y."/>
            <person name="Wang J."/>
            <person name="Zhang W."/>
            <person name="Chen S."/>
        </authorList>
    </citation>
    <scope>NUCLEOTIDE SEQUENCE [LARGE SCALE GENOMIC DNA]</scope>
    <source>
        <strain evidence="7">ATCC BAA-2165 / BE74</strain>
    </source>
</reference>
<dbReference type="PANTHER" id="PTHR23514">
    <property type="entry name" value="BYPASS OF STOP CODON PROTEIN 6"/>
    <property type="match status" value="1"/>
</dbReference>
<dbReference type="KEGG" id="nal:B005_0583"/>
<sequence length="130" mass="13438">MFLSRSCGDATLLRFSEKRIVMASSLLLPVAVLTGTLLHTPLAMSVSVAVIGLLVGPLFPVAISRAGRSDPGRAASMAAKVSVVGYIAYLAGPPFIGLAAEAVSLPVTFTLVIVLAAREGRAGFPEQSDR</sequence>
<dbReference type="GO" id="GO:0016020">
    <property type="term" value="C:membrane"/>
    <property type="evidence" value="ECO:0007669"/>
    <property type="project" value="UniProtKB-SubCell"/>
</dbReference>
<dbReference type="Gene3D" id="1.20.1250.20">
    <property type="entry name" value="MFS general substrate transporter like domains"/>
    <property type="match status" value="1"/>
</dbReference>
<dbReference type="SUPFAM" id="SSF103473">
    <property type="entry name" value="MFS general substrate transporter"/>
    <property type="match status" value="1"/>
</dbReference>
<dbReference type="InterPro" id="IPR036259">
    <property type="entry name" value="MFS_trans_sf"/>
</dbReference>
<dbReference type="AlphaFoldDB" id="J7L319"/>
<dbReference type="OrthoDB" id="151222at2"/>
<dbReference type="STRING" id="1205910.B005_0583"/>
<evidence type="ECO:0000256" key="3">
    <source>
        <dbReference type="ARBA" id="ARBA00022989"/>
    </source>
</evidence>
<dbReference type="Proteomes" id="UP000003779">
    <property type="component" value="Chromosome"/>
</dbReference>
<feature type="transmembrane region" description="Helical" evidence="5">
    <location>
        <begin position="20"/>
        <end position="38"/>
    </location>
</feature>
<gene>
    <name evidence="6" type="ordered locus">B005_0583</name>
</gene>
<evidence type="ECO:0000256" key="4">
    <source>
        <dbReference type="ARBA" id="ARBA00023136"/>
    </source>
</evidence>
<reference evidence="6 7" key="1">
    <citation type="journal article" date="2012" name="J. Bacteriol.">
        <title>Whole-Genome Sequence of Nocardiopsis alba Strain ATCC BAA-2165, Associated with Honeybees.</title>
        <authorList>
            <person name="Qiao J."/>
            <person name="Chen L."/>
            <person name="Li Y."/>
            <person name="Wang J."/>
            <person name="Zhang W."/>
            <person name="Chen S."/>
        </authorList>
    </citation>
    <scope>NUCLEOTIDE SEQUENCE [LARGE SCALE GENOMIC DNA]</scope>
    <source>
        <strain evidence="7">ATCC BAA-2165 / BE74</strain>
    </source>
</reference>
<keyword evidence="2 5" id="KW-0812">Transmembrane</keyword>
<evidence type="ECO:0000256" key="1">
    <source>
        <dbReference type="ARBA" id="ARBA00004141"/>
    </source>
</evidence>
<evidence type="ECO:0000313" key="7">
    <source>
        <dbReference type="Proteomes" id="UP000003779"/>
    </source>
</evidence>
<dbReference type="EMBL" id="CP003788">
    <property type="protein sequence ID" value="AFR07131.1"/>
    <property type="molecule type" value="Genomic_DNA"/>
</dbReference>
<organism evidence="6 7">
    <name type="scientific">Nocardiopsis alba (strain ATCC BAA-2165 / BE74)</name>
    <dbReference type="NCBI Taxonomy" id="1205910"/>
    <lineage>
        <taxon>Bacteria</taxon>
        <taxon>Bacillati</taxon>
        <taxon>Actinomycetota</taxon>
        <taxon>Actinomycetes</taxon>
        <taxon>Streptosporangiales</taxon>
        <taxon>Nocardiopsidaceae</taxon>
        <taxon>Nocardiopsis</taxon>
    </lineage>
</organism>
<dbReference type="RefSeq" id="WP_014909595.1">
    <property type="nucleotide sequence ID" value="NC_018524.1"/>
</dbReference>
<feature type="transmembrane region" description="Helical" evidence="5">
    <location>
        <begin position="44"/>
        <end position="63"/>
    </location>
</feature>
<accession>J7L319</accession>
<name>J7L319_NOCAA</name>
<dbReference type="PATRIC" id="fig|1205910.3.peg.546"/>
<keyword evidence="4 5" id="KW-0472">Membrane</keyword>
<evidence type="ECO:0000256" key="5">
    <source>
        <dbReference type="SAM" id="Phobius"/>
    </source>
</evidence>
<protein>
    <submittedName>
        <fullName evidence="6">Putative membrane protein</fullName>
    </submittedName>
</protein>
<keyword evidence="3 5" id="KW-1133">Transmembrane helix</keyword>
<proteinExistence type="predicted"/>